<organism evidence="1 2">
    <name type="scientific">Mucilaginibacter gilvus</name>
    <dbReference type="NCBI Taxonomy" id="2305909"/>
    <lineage>
        <taxon>Bacteria</taxon>
        <taxon>Pseudomonadati</taxon>
        <taxon>Bacteroidota</taxon>
        <taxon>Sphingobacteriia</taxon>
        <taxon>Sphingobacteriales</taxon>
        <taxon>Sphingobacteriaceae</taxon>
        <taxon>Mucilaginibacter</taxon>
    </lineage>
</organism>
<gene>
    <name evidence="1" type="ORF">EPL05_18795</name>
</gene>
<dbReference type="AlphaFoldDB" id="A0A3S3YZC6"/>
<dbReference type="EMBL" id="SBIW01000008">
    <property type="protein sequence ID" value="RWY49452.1"/>
    <property type="molecule type" value="Genomic_DNA"/>
</dbReference>
<keyword evidence="2" id="KW-1185">Reference proteome</keyword>
<evidence type="ECO:0000313" key="1">
    <source>
        <dbReference type="EMBL" id="RWY49452.1"/>
    </source>
</evidence>
<proteinExistence type="predicted"/>
<reference evidence="1 2" key="1">
    <citation type="submission" date="2019-01" db="EMBL/GenBank/DDBJ databases">
        <title>Mucilaginibacter antarcticum sp. nov., isolated from antarctic soil.</title>
        <authorList>
            <person name="Yan Y.-Q."/>
            <person name="Du Z.-J."/>
        </authorList>
    </citation>
    <scope>NUCLEOTIDE SEQUENCE [LARGE SCALE GENOMIC DNA]</scope>
    <source>
        <strain evidence="1 2">F01003</strain>
    </source>
</reference>
<dbReference type="Proteomes" id="UP000286701">
    <property type="component" value="Unassembled WGS sequence"/>
</dbReference>
<dbReference type="RefSeq" id="WP_128535524.1">
    <property type="nucleotide sequence ID" value="NZ_SBIW01000008.1"/>
</dbReference>
<comment type="caution">
    <text evidence="1">The sequence shown here is derived from an EMBL/GenBank/DDBJ whole genome shotgun (WGS) entry which is preliminary data.</text>
</comment>
<protein>
    <submittedName>
        <fullName evidence="1">Uncharacterized protein</fullName>
    </submittedName>
</protein>
<evidence type="ECO:0000313" key="2">
    <source>
        <dbReference type="Proteomes" id="UP000286701"/>
    </source>
</evidence>
<accession>A0A3S3YZC6</accession>
<name>A0A3S3YZC6_9SPHI</name>
<sequence length="59" mass="6383">MEALASDFKTDTLEHGGSTVHTLLTLAGNAINLFHACGTSTNYTPYKLEDRTVTQIICP</sequence>